<feature type="compositionally biased region" description="Low complexity" evidence="1">
    <location>
        <begin position="210"/>
        <end position="233"/>
    </location>
</feature>
<name>A0A853BLP5_9ACTN</name>
<accession>A0A853BLP5</accession>
<feature type="region of interest" description="Disordered" evidence="1">
    <location>
        <begin position="203"/>
        <end position="234"/>
    </location>
</feature>
<protein>
    <submittedName>
        <fullName evidence="3">Uncharacterized protein</fullName>
    </submittedName>
</protein>
<comment type="caution">
    <text evidence="3">The sequence shown here is derived from an EMBL/GenBank/DDBJ whole genome shotgun (WGS) entry which is preliminary data.</text>
</comment>
<organism evidence="3 4">
    <name type="scientific">Streptomonospora nanhaiensis</name>
    <dbReference type="NCBI Taxonomy" id="1323731"/>
    <lineage>
        <taxon>Bacteria</taxon>
        <taxon>Bacillati</taxon>
        <taxon>Actinomycetota</taxon>
        <taxon>Actinomycetes</taxon>
        <taxon>Streptosporangiales</taxon>
        <taxon>Nocardiopsidaceae</taxon>
        <taxon>Streptomonospora</taxon>
    </lineage>
</organism>
<proteinExistence type="predicted"/>
<dbReference type="EMBL" id="JACCFO010000001">
    <property type="protein sequence ID" value="NYI95910.1"/>
    <property type="molecule type" value="Genomic_DNA"/>
</dbReference>
<keyword evidence="2" id="KW-1133">Transmembrane helix</keyword>
<gene>
    <name evidence="3" type="ORF">HNR12_002187</name>
</gene>
<keyword evidence="4" id="KW-1185">Reference proteome</keyword>
<dbReference type="AlphaFoldDB" id="A0A853BLP5"/>
<dbReference type="RefSeq" id="WP_179767361.1">
    <property type="nucleotide sequence ID" value="NZ_JACCFO010000001.1"/>
</dbReference>
<evidence type="ECO:0000313" key="3">
    <source>
        <dbReference type="EMBL" id="NYI95910.1"/>
    </source>
</evidence>
<keyword evidence="2" id="KW-0812">Transmembrane</keyword>
<feature type="transmembrane region" description="Helical" evidence="2">
    <location>
        <begin position="107"/>
        <end position="126"/>
    </location>
</feature>
<dbReference type="Proteomes" id="UP000575985">
    <property type="component" value="Unassembled WGS sequence"/>
</dbReference>
<evidence type="ECO:0000256" key="1">
    <source>
        <dbReference type="SAM" id="MobiDB-lite"/>
    </source>
</evidence>
<keyword evidence="2" id="KW-0472">Membrane</keyword>
<feature type="region of interest" description="Disordered" evidence="1">
    <location>
        <begin position="254"/>
        <end position="328"/>
    </location>
</feature>
<feature type="transmembrane region" description="Helical" evidence="2">
    <location>
        <begin position="69"/>
        <end position="87"/>
    </location>
</feature>
<evidence type="ECO:0000313" key="4">
    <source>
        <dbReference type="Proteomes" id="UP000575985"/>
    </source>
</evidence>
<sequence length="390" mass="40903">MTTPTASEELVRLRERLERREDRARVRADVRIKRIRRRAELAGALARTRHTVAGSGEARAQRVASTRTVALAVLVPVLIAFGGWSAAGVQAGMVAMLGLDPDSPAALAAWLVEPGLLGLVVGVILIRARLQSAGGDLDSRATRIEWAALSTSIVLNMAGHWPSTLDSAALASLAGHALGPLGAAGTAYLISVVQDGVAAADPWTLPDGTPAPSLSSTPESASESPSGAASQSAREVVPPALEWVRAPQGARLLPLVARPHRKTITASAKSTSESPRRSTSEQGRQPSSEEAPEPAAKRPQKPRADRGTTLPPALKSTPPPRPRQLSDEDLADLLDAAIADARLDREPSVSAVQKCLGVGFERAKRVLALREERTETLALAAVPAARDDAA</sequence>
<evidence type="ECO:0000256" key="2">
    <source>
        <dbReference type="SAM" id="Phobius"/>
    </source>
</evidence>
<reference evidence="3 4" key="1">
    <citation type="submission" date="2020-07" db="EMBL/GenBank/DDBJ databases">
        <title>Sequencing the genomes of 1000 actinobacteria strains.</title>
        <authorList>
            <person name="Klenk H.-P."/>
        </authorList>
    </citation>
    <scope>NUCLEOTIDE SEQUENCE [LARGE SCALE GENOMIC DNA]</scope>
    <source>
        <strain evidence="3 4">DSM 45927</strain>
    </source>
</reference>